<dbReference type="RefSeq" id="WP_148597804.1">
    <property type="nucleotide sequence ID" value="NZ_CP042997.1"/>
</dbReference>
<proteinExistence type="predicted"/>
<keyword evidence="2 5" id="KW-0812">Transmembrane</keyword>
<dbReference type="InterPro" id="IPR052185">
    <property type="entry name" value="IPC_Synthase-Related"/>
</dbReference>
<dbReference type="AlphaFoldDB" id="A0A5B9WE67"/>
<evidence type="ECO:0000313" key="8">
    <source>
        <dbReference type="Proteomes" id="UP000324233"/>
    </source>
</evidence>
<feature type="domain" description="Inositolphosphotransferase Aur1/Ipt1" evidence="6">
    <location>
        <begin position="107"/>
        <end position="281"/>
    </location>
</feature>
<feature type="transmembrane region" description="Helical" evidence="5">
    <location>
        <begin position="247"/>
        <end position="266"/>
    </location>
</feature>
<reference evidence="7 8" key="1">
    <citation type="submission" date="2019-08" db="EMBL/GenBank/DDBJ databases">
        <title>Deep-cultivation of Planctomycetes and their phenomic and genomic characterization uncovers novel biology.</title>
        <authorList>
            <person name="Wiegand S."/>
            <person name="Jogler M."/>
            <person name="Boedeker C."/>
            <person name="Pinto D."/>
            <person name="Vollmers J."/>
            <person name="Rivas-Marin E."/>
            <person name="Kohn T."/>
            <person name="Peeters S.H."/>
            <person name="Heuer A."/>
            <person name="Rast P."/>
            <person name="Oberbeckmann S."/>
            <person name="Bunk B."/>
            <person name="Jeske O."/>
            <person name="Meyerdierks A."/>
            <person name="Storesund J.E."/>
            <person name="Kallscheuer N."/>
            <person name="Luecker S."/>
            <person name="Lage O.M."/>
            <person name="Pohl T."/>
            <person name="Merkel B.J."/>
            <person name="Hornburger P."/>
            <person name="Mueller R.-W."/>
            <person name="Bruemmer F."/>
            <person name="Labrenz M."/>
            <person name="Spormann A.M."/>
            <person name="Op den Camp H."/>
            <person name="Overmann J."/>
            <person name="Amann R."/>
            <person name="Jetten M.S.M."/>
            <person name="Mascher T."/>
            <person name="Medema M.H."/>
            <person name="Devos D.P."/>
            <person name="Kaster A.-K."/>
            <person name="Ovreas L."/>
            <person name="Rohde M."/>
            <person name="Galperin M.Y."/>
            <person name="Jogler C."/>
        </authorList>
    </citation>
    <scope>NUCLEOTIDE SEQUENCE [LARGE SCALE GENOMIC DNA]</scope>
    <source>
        <strain evidence="7 8">OJF2</strain>
    </source>
</reference>
<feature type="transmembrane region" description="Helical" evidence="5">
    <location>
        <begin position="44"/>
        <end position="65"/>
    </location>
</feature>
<dbReference type="PANTHER" id="PTHR31310:SF7">
    <property type="entry name" value="PA-PHOSPHATASE RELATED-FAMILY PROTEIN DDB_G0268928"/>
    <property type="match status" value="1"/>
</dbReference>
<accession>A0A5B9WE67</accession>
<dbReference type="PANTHER" id="PTHR31310">
    <property type="match status" value="1"/>
</dbReference>
<evidence type="ECO:0000256" key="5">
    <source>
        <dbReference type="SAM" id="Phobius"/>
    </source>
</evidence>
<evidence type="ECO:0000256" key="4">
    <source>
        <dbReference type="ARBA" id="ARBA00023136"/>
    </source>
</evidence>
<sequence length="331" mass="35803">MNAPRWVVALGRAVHPGDRAILGLLALAEGVALVRWPVVGTELTPLVLVQSALLVGFLGASAVLTRREGCRWVPYARAVVAVAVVFTLYTSLGKLGVAAMPYLADAWLSHADSALLGFDPSLALQPYQTPGRVEFFSFIYASFIPYIYLSLFLGCLGRRPLEREQFLTGWIFAYVISYLGYIFVPAHGPVVYQAGQYSAPLAGGFFHDTVVRANEATGGLQGVFPSLHVGCSAYLCLFDLRTNRLRGLTYLPIVLLIYGATLFLRYHYVVDLIAGTAIAWGCNGLGRHAVLAWARARQRVGRPALPGGEGDDLSFLPRRGEAGAAPLLPSH</sequence>
<comment type="subcellular location">
    <subcellularLocation>
        <location evidence="1">Membrane</location>
        <topology evidence="1">Multi-pass membrane protein</topology>
    </subcellularLocation>
</comment>
<dbReference type="OrthoDB" id="9775789at2"/>
<feature type="transmembrane region" description="Helical" evidence="5">
    <location>
        <begin position="20"/>
        <end position="38"/>
    </location>
</feature>
<feature type="transmembrane region" description="Helical" evidence="5">
    <location>
        <begin position="72"/>
        <end position="92"/>
    </location>
</feature>
<keyword evidence="3 5" id="KW-1133">Transmembrane helix</keyword>
<evidence type="ECO:0000313" key="7">
    <source>
        <dbReference type="EMBL" id="QEH38355.1"/>
    </source>
</evidence>
<evidence type="ECO:0000259" key="6">
    <source>
        <dbReference type="Pfam" id="PF14378"/>
    </source>
</evidence>
<gene>
    <name evidence="7" type="ORF">OJF2_69560</name>
</gene>
<keyword evidence="8" id="KW-1185">Reference proteome</keyword>
<evidence type="ECO:0000256" key="2">
    <source>
        <dbReference type="ARBA" id="ARBA00022692"/>
    </source>
</evidence>
<feature type="transmembrane region" description="Helical" evidence="5">
    <location>
        <begin position="272"/>
        <end position="294"/>
    </location>
</feature>
<name>A0A5B9WE67_9BACT</name>
<keyword evidence="4 5" id="KW-0472">Membrane</keyword>
<dbReference type="EMBL" id="CP042997">
    <property type="protein sequence ID" value="QEH38355.1"/>
    <property type="molecule type" value="Genomic_DNA"/>
</dbReference>
<protein>
    <recommendedName>
        <fullName evidence="6">Inositolphosphotransferase Aur1/Ipt1 domain-containing protein</fullName>
    </recommendedName>
</protein>
<evidence type="ECO:0000256" key="1">
    <source>
        <dbReference type="ARBA" id="ARBA00004141"/>
    </source>
</evidence>
<organism evidence="7 8">
    <name type="scientific">Aquisphaera giovannonii</name>
    <dbReference type="NCBI Taxonomy" id="406548"/>
    <lineage>
        <taxon>Bacteria</taxon>
        <taxon>Pseudomonadati</taxon>
        <taxon>Planctomycetota</taxon>
        <taxon>Planctomycetia</taxon>
        <taxon>Isosphaerales</taxon>
        <taxon>Isosphaeraceae</taxon>
        <taxon>Aquisphaera</taxon>
    </lineage>
</organism>
<feature type="transmembrane region" description="Helical" evidence="5">
    <location>
        <begin position="135"/>
        <end position="154"/>
    </location>
</feature>
<dbReference type="InterPro" id="IPR026841">
    <property type="entry name" value="Aur1/Ipt1"/>
</dbReference>
<evidence type="ECO:0000256" key="3">
    <source>
        <dbReference type="ARBA" id="ARBA00022989"/>
    </source>
</evidence>
<dbReference type="GO" id="GO:0016020">
    <property type="term" value="C:membrane"/>
    <property type="evidence" value="ECO:0007669"/>
    <property type="project" value="UniProtKB-SubCell"/>
</dbReference>
<feature type="transmembrane region" description="Helical" evidence="5">
    <location>
        <begin position="222"/>
        <end position="240"/>
    </location>
</feature>
<feature type="transmembrane region" description="Helical" evidence="5">
    <location>
        <begin position="166"/>
        <end position="184"/>
    </location>
</feature>
<dbReference type="Pfam" id="PF14378">
    <property type="entry name" value="PAP2_3"/>
    <property type="match status" value="1"/>
</dbReference>
<dbReference type="KEGG" id="agv:OJF2_69560"/>
<dbReference type="Proteomes" id="UP000324233">
    <property type="component" value="Chromosome"/>
</dbReference>